<evidence type="ECO:0000256" key="4">
    <source>
        <dbReference type="ARBA" id="ARBA00022729"/>
    </source>
</evidence>
<dbReference type="InterPro" id="IPR031825">
    <property type="entry name" value="RXLR"/>
</dbReference>
<protein>
    <recommendedName>
        <fullName evidence="5">RxLR effector protein</fullName>
    </recommendedName>
</protein>
<keyword evidence="3 5" id="KW-0964">Secreted</keyword>
<dbReference type="AlphaFoldDB" id="G1FSQ4"/>
<evidence type="ECO:0000256" key="3">
    <source>
        <dbReference type="ARBA" id="ARBA00022525"/>
    </source>
</evidence>
<feature type="chain" id="PRO_5044996328" description="RxLR effector protein" evidence="5">
    <location>
        <begin position="24"/>
        <end position="176"/>
    </location>
</feature>
<dbReference type="Pfam" id="PF16810">
    <property type="entry name" value="RXLR"/>
    <property type="match status" value="1"/>
</dbReference>
<comment type="similarity">
    <text evidence="2 5">Belongs to the RxLR effector family.</text>
</comment>
<evidence type="ECO:0000313" key="6">
    <source>
        <dbReference type="EMBL" id="AEK81142.1"/>
    </source>
</evidence>
<gene>
    <name evidence="6" type="primary">Avh</name>
</gene>
<organism evidence="6">
    <name type="scientific">Phytophthora sojae</name>
    <name type="common">Soybean stem and root rot agent</name>
    <name type="synonym">Phytophthora megasperma f. sp. glycines</name>
    <dbReference type="NCBI Taxonomy" id="67593"/>
    <lineage>
        <taxon>Eukaryota</taxon>
        <taxon>Sar</taxon>
        <taxon>Stramenopiles</taxon>
        <taxon>Oomycota</taxon>
        <taxon>Peronosporomycetes</taxon>
        <taxon>Peronosporales</taxon>
        <taxon>Peronosporaceae</taxon>
        <taxon>Phytophthora</taxon>
    </lineage>
</organism>
<evidence type="ECO:0000256" key="2">
    <source>
        <dbReference type="ARBA" id="ARBA00010400"/>
    </source>
</evidence>
<feature type="signal peptide" evidence="5">
    <location>
        <begin position="1"/>
        <end position="23"/>
    </location>
</feature>
<accession>G1FSQ4</accession>
<evidence type="ECO:0000256" key="5">
    <source>
        <dbReference type="RuleBase" id="RU367124"/>
    </source>
</evidence>
<dbReference type="EMBL" id="JN254329">
    <property type="protein sequence ID" value="AEK81142.1"/>
    <property type="molecule type" value="Genomic_DNA"/>
</dbReference>
<name>G1FSQ4_PHYSO</name>
<proteinExistence type="inferred from homology"/>
<reference evidence="6" key="1">
    <citation type="journal article" date="2011" name="Plant Cell">
        <title>Transcriptional programming and functional interactions within the Phytophthora sojae RXLR effector repertoire.</title>
        <authorList>
            <person name="Wang Q."/>
            <person name="Han C."/>
            <person name="Ferreira A.O."/>
            <person name="Yu X."/>
            <person name="Ye W."/>
            <person name="Tripathy S."/>
            <person name="Kale S.D."/>
            <person name="Gu B."/>
            <person name="Sheng Y."/>
            <person name="Sui Y."/>
            <person name="Wang X."/>
            <person name="Zhang Z."/>
            <person name="Cheng B."/>
            <person name="Dong S."/>
            <person name="Shan W."/>
            <person name="Zheng X."/>
            <person name="Dou D."/>
            <person name="Tyler B.M."/>
            <person name="Wang Y."/>
        </authorList>
    </citation>
    <scope>NUCLEOTIDE SEQUENCE</scope>
    <source>
        <strain evidence="6">P7074</strain>
    </source>
</reference>
<dbReference type="VEuPathDB" id="FungiDB:PHYSODRAFT_285302"/>
<comment type="function">
    <text evidence="5">Effector that suppresses plant defense responses during pathogen infection.</text>
</comment>
<sequence length="176" mass="20078">MHTHYAMLLAILFFLASIDTVSAHAQPKPTVVLRQHFPAHLLTSNGSVGAAKRLLRSYKVSAIDGSNTEDEADSEERSSVSKLVQLDRATWRLRKVDMKLSELIWIAAGRTPAFMFKRFHLDSGKKIILENKKLVQWFRFTQTYRNKKGGVDNFPDRKIVSLLEKHISKTQMKAVL</sequence>
<comment type="subcellular location">
    <subcellularLocation>
        <location evidence="1 5">Secreted</location>
    </subcellularLocation>
</comment>
<keyword evidence="4 5" id="KW-0732">Signal</keyword>
<comment type="domain">
    <text evidence="5">The RxLR-dEER motif acts to carry the protein into the host cell cytoplasm through binding to cell surface phosphatidylinositol-3-phosphate.</text>
</comment>
<evidence type="ECO:0000256" key="1">
    <source>
        <dbReference type="ARBA" id="ARBA00004613"/>
    </source>
</evidence>